<comment type="caution">
    <text evidence="7">The sequence shown here is derived from an EMBL/GenBank/DDBJ whole genome shotgun (WGS) entry which is preliminary data.</text>
</comment>
<keyword evidence="4 5" id="KW-0472">Membrane</keyword>
<dbReference type="PANTHER" id="PTHR38480:SF1">
    <property type="entry name" value="SLR0254 PROTEIN"/>
    <property type="match status" value="1"/>
</dbReference>
<keyword evidence="2 5" id="KW-0812">Transmembrane</keyword>
<dbReference type="EMBL" id="BAAAPZ010000001">
    <property type="protein sequence ID" value="GAA2086703.1"/>
    <property type="molecule type" value="Genomic_DNA"/>
</dbReference>
<keyword evidence="3 5" id="KW-1133">Transmembrane helix</keyword>
<sequence>MSVLVTGEAVALRVQPAHYAARALSALIDYVAYLIVYVALFVSAAWLLSALQVRFDLLMNAALILLTVFTTVAIPCAVETFSRGRSLGKLALGLRVVRADGGAISFRHALIRALLWQFEVLATGGGVAALVGLLSPSSRRLGDMLAGTLAVSERARAPRPEQIVLSPHLYGWIPQADVSPVPAGLHYRIVQFLTSASQRTPESRQERAIELAEELNAFVAPPPPPGTSPEMFLSAVIARSRWEYGQRQQRTEAAAARFRDRMGTLPHGLHLT</sequence>
<dbReference type="InterPro" id="IPR010432">
    <property type="entry name" value="RDD"/>
</dbReference>
<evidence type="ECO:0000256" key="5">
    <source>
        <dbReference type="SAM" id="Phobius"/>
    </source>
</evidence>
<evidence type="ECO:0000256" key="3">
    <source>
        <dbReference type="ARBA" id="ARBA00022989"/>
    </source>
</evidence>
<protein>
    <submittedName>
        <fullName evidence="7">RDD family protein</fullName>
    </submittedName>
</protein>
<evidence type="ECO:0000256" key="2">
    <source>
        <dbReference type="ARBA" id="ARBA00022692"/>
    </source>
</evidence>
<feature type="domain" description="RDD" evidence="6">
    <location>
        <begin position="17"/>
        <end position="147"/>
    </location>
</feature>
<reference evidence="7 8" key="1">
    <citation type="journal article" date="2019" name="Int. J. Syst. Evol. Microbiol.">
        <title>The Global Catalogue of Microorganisms (GCM) 10K type strain sequencing project: providing services to taxonomists for standard genome sequencing and annotation.</title>
        <authorList>
            <consortium name="The Broad Institute Genomics Platform"/>
            <consortium name="The Broad Institute Genome Sequencing Center for Infectious Disease"/>
            <person name="Wu L."/>
            <person name="Ma J."/>
        </authorList>
    </citation>
    <scope>NUCLEOTIDE SEQUENCE [LARGE SCALE GENOMIC DNA]</scope>
    <source>
        <strain evidence="7 8">JCM 15900</strain>
    </source>
</reference>
<proteinExistence type="predicted"/>
<evidence type="ECO:0000256" key="4">
    <source>
        <dbReference type="ARBA" id="ARBA00023136"/>
    </source>
</evidence>
<dbReference type="PANTHER" id="PTHR38480">
    <property type="entry name" value="SLR0254 PROTEIN"/>
    <property type="match status" value="1"/>
</dbReference>
<name>A0ABN2W9C8_9MICO</name>
<feature type="transmembrane region" description="Helical" evidence="5">
    <location>
        <begin position="114"/>
        <end position="134"/>
    </location>
</feature>
<dbReference type="RefSeq" id="WP_291795332.1">
    <property type="nucleotide sequence ID" value="NZ_BAAAPZ010000001.1"/>
</dbReference>
<feature type="transmembrane region" description="Helical" evidence="5">
    <location>
        <begin position="30"/>
        <end position="51"/>
    </location>
</feature>
<evidence type="ECO:0000256" key="1">
    <source>
        <dbReference type="ARBA" id="ARBA00004141"/>
    </source>
</evidence>
<evidence type="ECO:0000313" key="7">
    <source>
        <dbReference type="EMBL" id="GAA2086703.1"/>
    </source>
</evidence>
<comment type="subcellular location">
    <subcellularLocation>
        <location evidence="1">Membrane</location>
        <topology evidence="1">Multi-pass membrane protein</topology>
    </subcellularLocation>
</comment>
<evidence type="ECO:0000259" key="6">
    <source>
        <dbReference type="Pfam" id="PF06271"/>
    </source>
</evidence>
<feature type="transmembrane region" description="Helical" evidence="5">
    <location>
        <begin position="57"/>
        <end position="78"/>
    </location>
</feature>
<organism evidence="7 8">
    <name type="scientific">Brevibacterium salitolerans</name>
    <dbReference type="NCBI Taxonomy" id="1403566"/>
    <lineage>
        <taxon>Bacteria</taxon>
        <taxon>Bacillati</taxon>
        <taxon>Actinomycetota</taxon>
        <taxon>Actinomycetes</taxon>
        <taxon>Micrococcales</taxon>
        <taxon>Brevibacteriaceae</taxon>
        <taxon>Brevibacterium</taxon>
    </lineage>
</organism>
<dbReference type="Proteomes" id="UP001500984">
    <property type="component" value="Unassembled WGS sequence"/>
</dbReference>
<keyword evidence="8" id="KW-1185">Reference proteome</keyword>
<gene>
    <name evidence="7" type="ORF">GCM10009823_00540</name>
</gene>
<dbReference type="Pfam" id="PF06271">
    <property type="entry name" value="RDD"/>
    <property type="match status" value="1"/>
</dbReference>
<accession>A0ABN2W9C8</accession>
<evidence type="ECO:0000313" key="8">
    <source>
        <dbReference type="Proteomes" id="UP001500984"/>
    </source>
</evidence>